<organism evidence="2 3">
    <name type="scientific">Maribacter arenosus</name>
    <dbReference type="NCBI Taxonomy" id="1854708"/>
    <lineage>
        <taxon>Bacteria</taxon>
        <taxon>Pseudomonadati</taxon>
        <taxon>Bacteroidota</taxon>
        <taxon>Flavobacteriia</taxon>
        <taxon>Flavobacteriales</taxon>
        <taxon>Flavobacteriaceae</taxon>
        <taxon>Maribacter</taxon>
    </lineage>
</organism>
<keyword evidence="3" id="KW-1185">Reference proteome</keyword>
<sequence>MIFKVKDTFKELFIVNKETYEGFIHVFKDNNPLHTNQQFAIDKGFDGVVMHGNILNGFLSYFIGEKLPTKDVIIHSQEIQFKNAVYLNDELQFNAEVIGMYESVKAVEFKYNFTNRNAQIVAKGKFQIGVIK</sequence>
<dbReference type="EMBL" id="JABTCG010000001">
    <property type="protein sequence ID" value="MBD0849847.1"/>
    <property type="molecule type" value="Genomic_DNA"/>
</dbReference>
<evidence type="ECO:0000313" key="2">
    <source>
        <dbReference type="EMBL" id="MBD0849847.1"/>
    </source>
</evidence>
<dbReference type="SUPFAM" id="SSF54637">
    <property type="entry name" value="Thioesterase/thiol ester dehydrase-isomerase"/>
    <property type="match status" value="1"/>
</dbReference>
<dbReference type="PANTHER" id="PTHR43437">
    <property type="entry name" value="HYDROXYACYL-THIOESTER DEHYDRATASE TYPE 2, MITOCHONDRIAL-RELATED"/>
    <property type="match status" value="1"/>
</dbReference>
<dbReference type="Gene3D" id="3.10.129.10">
    <property type="entry name" value="Hotdog Thioesterase"/>
    <property type="match status" value="1"/>
</dbReference>
<gene>
    <name evidence="2" type="ORF">HPE63_04130</name>
</gene>
<accession>A0ABR7V8B1</accession>
<proteinExistence type="predicted"/>
<dbReference type="InterPro" id="IPR050965">
    <property type="entry name" value="UPF0336/Enoyl-CoA_hydratase"/>
</dbReference>
<protein>
    <recommendedName>
        <fullName evidence="1">MaoC-like domain-containing protein</fullName>
    </recommendedName>
</protein>
<reference evidence="2 3" key="1">
    <citation type="submission" date="2020-05" db="EMBL/GenBank/DDBJ databases">
        <title>The draft genome sequence of Maribacter arenosus CAU 1321.</title>
        <authorList>
            <person name="Mu L."/>
        </authorList>
    </citation>
    <scope>NUCLEOTIDE SEQUENCE [LARGE SCALE GENOMIC DNA]</scope>
    <source>
        <strain evidence="2 3">CAU 1321</strain>
    </source>
</reference>
<dbReference type="Pfam" id="PF01575">
    <property type="entry name" value="MaoC_dehydratas"/>
    <property type="match status" value="1"/>
</dbReference>
<dbReference type="RefSeq" id="WP_188312947.1">
    <property type="nucleotide sequence ID" value="NZ_JABTCG010000001.1"/>
</dbReference>
<evidence type="ECO:0000313" key="3">
    <source>
        <dbReference type="Proteomes" id="UP000598350"/>
    </source>
</evidence>
<dbReference type="Proteomes" id="UP000598350">
    <property type="component" value="Unassembled WGS sequence"/>
</dbReference>
<evidence type="ECO:0000259" key="1">
    <source>
        <dbReference type="Pfam" id="PF01575"/>
    </source>
</evidence>
<dbReference type="InterPro" id="IPR002539">
    <property type="entry name" value="MaoC-like_dom"/>
</dbReference>
<comment type="caution">
    <text evidence="2">The sequence shown here is derived from an EMBL/GenBank/DDBJ whole genome shotgun (WGS) entry which is preliminary data.</text>
</comment>
<dbReference type="InterPro" id="IPR029069">
    <property type="entry name" value="HotDog_dom_sf"/>
</dbReference>
<dbReference type="PANTHER" id="PTHR43437:SF3">
    <property type="entry name" value="HYDROXYACYL-THIOESTER DEHYDRATASE TYPE 2, MITOCHONDRIAL"/>
    <property type="match status" value="1"/>
</dbReference>
<feature type="domain" description="MaoC-like" evidence="1">
    <location>
        <begin position="16"/>
        <end position="105"/>
    </location>
</feature>
<name>A0ABR7V8B1_9FLAO</name>